<reference evidence="4 5" key="1">
    <citation type="submission" date="2018-03" db="EMBL/GenBank/DDBJ databases">
        <authorList>
            <person name="Gulvik C.A."/>
        </authorList>
    </citation>
    <scope>NUCLEOTIDE SEQUENCE [LARGE SCALE GENOMIC DNA]</scope>
    <source>
        <strain evidence="4 5">JCM 31581</strain>
    </source>
</reference>
<dbReference type="CDD" id="cd03216">
    <property type="entry name" value="ABC_Carb_Monos_I"/>
    <property type="match status" value="1"/>
</dbReference>
<accession>A0A3S0A5K5</accession>
<dbReference type="SUPFAM" id="SSF52540">
    <property type="entry name" value="P-loop containing nucleoside triphosphate hydrolases"/>
    <property type="match status" value="2"/>
</dbReference>
<keyword evidence="1" id="KW-0547">Nucleotide-binding</keyword>
<dbReference type="RefSeq" id="WP_125943184.1">
    <property type="nucleotide sequence ID" value="NZ_PXZH01000002.1"/>
</dbReference>
<dbReference type="SMART" id="SM00382">
    <property type="entry name" value="AAA"/>
    <property type="match status" value="1"/>
</dbReference>
<dbReference type="InterPro" id="IPR050107">
    <property type="entry name" value="ABC_carbohydrate_import_ATPase"/>
</dbReference>
<dbReference type="PROSITE" id="PS50893">
    <property type="entry name" value="ABC_TRANSPORTER_2"/>
    <property type="match status" value="2"/>
</dbReference>
<dbReference type="PANTHER" id="PTHR43790:SF4">
    <property type="entry name" value="GUANOSINE IMPORT ATP-BINDING PROTEIN NUPO"/>
    <property type="match status" value="1"/>
</dbReference>
<protein>
    <submittedName>
        <fullName evidence="4">ABC transporter ATP-binding protein</fullName>
    </submittedName>
</protein>
<name>A0A3S0A5K5_9ENTE</name>
<dbReference type="Gene3D" id="3.40.50.300">
    <property type="entry name" value="P-loop containing nucleotide triphosphate hydrolases"/>
    <property type="match status" value="2"/>
</dbReference>
<organism evidence="4 5">
    <name type="scientific">Vagococcus humatus</name>
    <dbReference type="NCBI Taxonomy" id="1889241"/>
    <lineage>
        <taxon>Bacteria</taxon>
        <taxon>Bacillati</taxon>
        <taxon>Bacillota</taxon>
        <taxon>Bacilli</taxon>
        <taxon>Lactobacillales</taxon>
        <taxon>Enterococcaceae</taxon>
        <taxon>Vagococcus</taxon>
    </lineage>
</organism>
<dbReference type="InterPro" id="IPR003439">
    <property type="entry name" value="ABC_transporter-like_ATP-bd"/>
</dbReference>
<dbReference type="CDD" id="cd03215">
    <property type="entry name" value="ABC_Carb_Monos_II"/>
    <property type="match status" value="1"/>
</dbReference>
<feature type="domain" description="ABC transporter" evidence="3">
    <location>
        <begin position="4"/>
        <end position="239"/>
    </location>
</feature>
<dbReference type="GO" id="GO:0005524">
    <property type="term" value="F:ATP binding"/>
    <property type="evidence" value="ECO:0007669"/>
    <property type="project" value="UniProtKB-KW"/>
</dbReference>
<gene>
    <name evidence="4" type="ORF">C7P63_05600</name>
</gene>
<dbReference type="Pfam" id="PF00005">
    <property type="entry name" value="ABC_tran"/>
    <property type="match status" value="2"/>
</dbReference>
<keyword evidence="2 4" id="KW-0067">ATP-binding</keyword>
<dbReference type="InterPro" id="IPR017871">
    <property type="entry name" value="ABC_transporter-like_CS"/>
</dbReference>
<evidence type="ECO:0000313" key="5">
    <source>
        <dbReference type="Proteomes" id="UP000277864"/>
    </source>
</evidence>
<dbReference type="GO" id="GO:0016887">
    <property type="term" value="F:ATP hydrolysis activity"/>
    <property type="evidence" value="ECO:0007669"/>
    <property type="project" value="InterPro"/>
</dbReference>
<dbReference type="AlphaFoldDB" id="A0A3S0A5K5"/>
<comment type="caution">
    <text evidence="4">The sequence shown here is derived from an EMBL/GenBank/DDBJ whole genome shotgun (WGS) entry which is preliminary data.</text>
</comment>
<feature type="domain" description="ABC transporter" evidence="3">
    <location>
        <begin position="256"/>
        <end position="499"/>
    </location>
</feature>
<dbReference type="PROSITE" id="PS00211">
    <property type="entry name" value="ABC_TRANSPORTER_1"/>
    <property type="match status" value="1"/>
</dbReference>
<evidence type="ECO:0000259" key="3">
    <source>
        <dbReference type="PROSITE" id="PS50893"/>
    </source>
</evidence>
<evidence type="ECO:0000313" key="4">
    <source>
        <dbReference type="EMBL" id="RST89500.1"/>
    </source>
</evidence>
<evidence type="ECO:0000256" key="1">
    <source>
        <dbReference type="ARBA" id="ARBA00022741"/>
    </source>
</evidence>
<sequence>MSVIEVQEVTKRFGDFTAIDQITLDFAEGEIHAICGENGAGKSTFMNMLFGLLQPTEGQILLHGKPVDFHSPKEAIHSGIGMVHQHFKLVPSLTVFENVLLGEEMTQSLKIDRQREKESVQATIDNFGFDLDAGDKIEAISVGAQQRAEIIKMLHRNVDILILDEPTAVLTPQETDELLDKLIELKNLGKTIIIITHKLDEVKKCADRVTVIRRGKKIGTVYNQDVTEKDISRMMVGRDVSLDFDKKPCTCGDLVLQLNNVTATSKLGKKVLEGIDLEVKQGEIVGIAGIEGNGQAELMELFSGTRKLTDGEMIYKGKKINCCDPAALRKMGFGLVPEDRYRDALNATMSIWENMIAGRHKDYCKLCFFDDKVIRQVTKELIEEYDIRNCDNIDALVSTLSGGNAQKIIMAREISCNPDIMIMSQPTRGVDIGSIEFIHQRIIQLRDEGKAVIVISSELTEIMNLSDRIYVMHKGKIVGERETSQTNKEDIGLLMAGINHQANREVAFSYGT</sequence>
<dbReference type="InterPro" id="IPR027417">
    <property type="entry name" value="P-loop_NTPase"/>
</dbReference>
<evidence type="ECO:0000256" key="2">
    <source>
        <dbReference type="ARBA" id="ARBA00022840"/>
    </source>
</evidence>
<dbReference type="Proteomes" id="UP000277864">
    <property type="component" value="Unassembled WGS sequence"/>
</dbReference>
<dbReference type="OrthoDB" id="9771863at2"/>
<dbReference type="PANTHER" id="PTHR43790">
    <property type="entry name" value="CARBOHYDRATE TRANSPORT ATP-BINDING PROTEIN MG119-RELATED"/>
    <property type="match status" value="1"/>
</dbReference>
<proteinExistence type="predicted"/>
<keyword evidence="5" id="KW-1185">Reference proteome</keyword>
<dbReference type="InterPro" id="IPR003593">
    <property type="entry name" value="AAA+_ATPase"/>
</dbReference>
<dbReference type="EMBL" id="PXZH01000002">
    <property type="protein sequence ID" value="RST89500.1"/>
    <property type="molecule type" value="Genomic_DNA"/>
</dbReference>